<dbReference type="InterPro" id="IPR000055">
    <property type="entry name" value="Restrct_endonuc_typeI_TRD"/>
</dbReference>
<evidence type="ECO:0000313" key="6">
    <source>
        <dbReference type="EMBL" id="REC56265.1"/>
    </source>
</evidence>
<dbReference type="SUPFAM" id="SSF116734">
    <property type="entry name" value="DNA methylase specificity domain"/>
    <property type="match status" value="2"/>
</dbReference>
<dbReference type="PANTHER" id="PTHR30408">
    <property type="entry name" value="TYPE-1 RESTRICTION ENZYME ECOKI SPECIFICITY PROTEIN"/>
    <property type="match status" value="1"/>
</dbReference>
<dbReference type="CDD" id="cd17499">
    <property type="entry name" value="RMtype1_S_CloLW9ORF3270P-TRD1-CR1_like"/>
    <property type="match status" value="1"/>
</dbReference>
<comment type="similarity">
    <text evidence="1">Belongs to the type-I restriction system S methylase family.</text>
</comment>
<evidence type="ECO:0000259" key="5">
    <source>
        <dbReference type="Pfam" id="PF01420"/>
    </source>
</evidence>
<feature type="domain" description="Type I restriction modification DNA specificity" evidence="5">
    <location>
        <begin position="188"/>
        <end position="364"/>
    </location>
</feature>
<accession>A0A3D9BRX5</accession>
<dbReference type="InterPro" id="IPR044946">
    <property type="entry name" value="Restrct_endonuc_typeI_TRD_sf"/>
</dbReference>
<dbReference type="Pfam" id="PF01420">
    <property type="entry name" value="Methylase_S"/>
    <property type="match status" value="2"/>
</dbReference>
<organism evidence="6 7">
    <name type="scientific">Chryseobacterium piscium</name>
    <dbReference type="NCBI Taxonomy" id="333702"/>
    <lineage>
        <taxon>Bacteria</taxon>
        <taxon>Pseudomonadati</taxon>
        <taxon>Bacteroidota</taxon>
        <taxon>Flavobacteriia</taxon>
        <taxon>Flavobacteriales</taxon>
        <taxon>Weeksellaceae</taxon>
        <taxon>Chryseobacterium group</taxon>
        <taxon>Chryseobacterium</taxon>
    </lineage>
</organism>
<dbReference type="GO" id="GO:0009307">
    <property type="term" value="P:DNA restriction-modification system"/>
    <property type="evidence" value="ECO:0007669"/>
    <property type="project" value="UniProtKB-KW"/>
</dbReference>
<keyword evidence="3" id="KW-0238">DNA-binding</keyword>
<proteinExistence type="inferred from homology"/>
<dbReference type="EMBL" id="QNVS01000007">
    <property type="protein sequence ID" value="REC56265.1"/>
    <property type="molecule type" value="Genomic_DNA"/>
</dbReference>
<dbReference type="Gene3D" id="3.90.220.20">
    <property type="entry name" value="DNA methylase specificity domains"/>
    <property type="match status" value="2"/>
</dbReference>
<gene>
    <name evidence="6" type="ORF">DRF62_04155</name>
</gene>
<sequence>MSWEIKKIKDVALIIAGQSPEGKFYNEIQNGLPFYQGKKEFSDRFIGEPKVWTSLTTKEAIKDDLLMSVRAPVGPVNFATQNCCIGRGLAAIRVQEKFDKDFLFHFFKHIENTLTGNTGAVFNSINKTQIENIEIPVPSLEEQRQVIQKLDAAFELIDQAKANIEKNIQNAKDLFQSKLNQVFSQKGDGWEEKTLSELILKTKNINPKDFENREYKYVDVSAVDRKTLQIKEFSCINSENAPSRARKSLLEKDIIFATVRPTLKRVCLITKEFDKEICSTGYVVLRPNRNLIDPKMIFYFLQTSMFMKNMEELQKGASYPAVTDGEVKDQKIVIPINLDFQERIILNLDLLANQTEVLQQKYQQKLVNLEELRKSILEKAFKGEFV</sequence>
<evidence type="ECO:0000256" key="2">
    <source>
        <dbReference type="ARBA" id="ARBA00022747"/>
    </source>
</evidence>
<feature type="domain" description="Type I restriction modification DNA specificity" evidence="5">
    <location>
        <begin position="3"/>
        <end position="165"/>
    </location>
</feature>
<dbReference type="GO" id="GO:0004519">
    <property type="term" value="F:endonuclease activity"/>
    <property type="evidence" value="ECO:0007669"/>
    <property type="project" value="UniProtKB-KW"/>
</dbReference>
<reference evidence="6 7" key="1">
    <citation type="journal article" date="2006" name="Int. J. Syst. Evol. Microbiol.">
        <title>Chryseobacterium piscium sp. nov., isolated from fish of the South Atlantic Ocean off South Africa.</title>
        <authorList>
            <person name="de Beer H."/>
            <person name="Hugo C.J."/>
            <person name="Jooste P.J."/>
            <person name="Vancanneyt M."/>
            <person name="Coenye T."/>
            <person name="Vandamme P."/>
        </authorList>
    </citation>
    <scope>NUCLEOTIDE SEQUENCE [LARGE SCALE GENOMIC DNA]</scope>
    <source>
        <strain evidence="6 7">CCUG 51923</strain>
    </source>
</reference>
<feature type="coiled-coil region" evidence="4">
    <location>
        <begin position="352"/>
        <end position="379"/>
    </location>
</feature>
<keyword evidence="6" id="KW-0255">Endonuclease</keyword>
<keyword evidence="7" id="KW-1185">Reference proteome</keyword>
<keyword evidence="2" id="KW-0680">Restriction system</keyword>
<dbReference type="GO" id="GO:0003677">
    <property type="term" value="F:DNA binding"/>
    <property type="evidence" value="ECO:0007669"/>
    <property type="project" value="UniProtKB-KW"/>
</dbReference>
<dbReference type="Proteomes" id="UP000256512">
    <property type="component" value="Unassembled WGS sequence"/>
</dbReference>
<evidence type="ECO:0000256" key="4">
    <source>
        <dbReference type="SAM" id="Coils"/>
    </source>
</evidence>
<keyword evidence="6" id="KW-0540">Nuclease</keyword>
<protein>
    <submittedName>
        <fullName evidence="6">Restriction endonuclease subunit S</fullName>
    </submittedName>
</protein>
<evidence type="ECO:0000256" key="1">
    <source>
        <dbReference type="ARBA" id="ARBA00010923"/>
    </source>
</evidence>
<evidence type="ECO:0000313" key="7">
    <source>
        <dbReference type="Proteomes" id="UP000256512"/>
    </source>
</evidence>
<comment type="caution">
    <text evidence="6">The sequence shown here is derived from an EMBL/GenBank/DDBJ whole genome shotgun (WGS) entry which is preliminary data.</text>
</comment>
<dbReference type="AlphaFoldDB" id="A0A3D9BRX5"/>
<evidence type="ECO:0000256" key="3">
    <source>
        <dbReference type="ARBA" id="ARBA00023125"/>
    </source>
</evidence>
<dbReference type="PANTHER" id="PTHR30408:SF12">
    <property type="entry name" value="TYPE I RESTRICTION ENZYME MJAVIII SPECIFICITY SUBUNIT"/>
    <property type="match status" value="1"/>
</dbReference>
<dbReference type="InterPro" id="IPR052021">
    <property type="entry name" value="Type-I_RS_S_subunit"/>
</dbReference>
<dbReference type="RefSeq" id="WP_115949209.1">
    <property type="nucleotide sequence ID" value="NZ_QNVS01000007.1"/>
</dbReference>
<keyword evidence="4" id="KW-0175">Coiled coil</keyword>
<name>A0A3D9BRX5_9FLAO</name>
<keyword evidence="6" id="KW-0378">Hydrolase</keyword>